<dbReference type="EMBL" id="AMGW01000001">
    <property type="protein sequence ID" value="EXJ63682.1"/>
    <property type="molecule type" value="Genomic_DNA"/>
</dbReference>
<dbReference type="AlphaFoldDB" id="W9W6G0"/>
<comment type="caution">
    <text evidence="2">The sequence shown here is derived from an EMBL/GenBank/DDBJ whole genome shotgun (WGS) entry which is preliminary data.</text>
</comment>
<feature type="compositionally biased region" description="Polar residues" evidence="1">
    <location>
        <begin position="38"/>
        <end position="56"/>
    </location>
</feature>
<dbReference type="HOGENOM" id="CLU_022340_2_1_1"/>
<proteinExistence type="predicted"/>
<dbReference type="PANTHER" id="PTHR42084:SF1">
    <property type="entry name" value="SERINE_THREONINE-PROTEIN KINASE PPK6"/>
    <property type="match status" value="1"/>
</dbReference>
<keyword evidence="3" id="KW-1185">Reference proteome</keyword>
<feature type="compositionally biased region" description="Polar residues" evidence="1">
    <location>
        <begin position="143"/>
        <end position="157"/>
    </location>
</feature>
<dbReference type="PANTHER" id="PTHR42084">
    <property type="entry name" value="YALI0E26631P"/>
    <property type="match status" value="1"/>
</dbReference>
<feature type="region of interest" description="Disordered" evidence="1">
    <location>
        <begin position="135"/>
        <end position="169"/>
    </location>
</feature>
<feature type="region of interest" description="Disordered" evidence="1">
    <location>
        <begin position="229"/>
        <end position="248"/>
    </location>
</feature>
<evidence type="ECO:0000313" key="3">
    <source>
        <dbReference type="Proteomes" id="UP000019473"/>
    </source>
</evidence>
<dbReference type="RefSeq" id="XP_007752249.1">
    <property type="nucleotide sequence ID" value="XM_007754059.1"/>
</dbReference>
<name>W9W6G0_9EURO</name>
<gene>
    <name evidence="2" type="ORF">A1O7_00017</name>
</gene>
<accession>W9W6G0</accession>
<organism evidence="2 3">
    <name type="scientific">Cladophialophora yegresii CBS 114405</name>
    <dbReference type="NCBI Taxonomy" id="1182544"/>
    <lineage>
        <taxon>Eukaryota</taxon>
        <taxon>Fungi</taxon>
        <taxon>Dikarya</taxon>
        <taxon>Ascomycota</taxon>
        <taxon>Pezizomycotina</taxon>
        <taxon>Eurotiomycetes</taxon>
        <taxon>Chaetothyriomycetidae</taxon>
        <taxon>Chaetothyriales</taxon>
        <taxon>Herpotrichiellaceae</taxon>
        <taxon>Cladophialophora</taxon>
    </lineage>
</organism>
<feature type="compositionally biased region" description="Low complexity" evidence="1">
    <location>
        <begin position="158"/>
        <end position="169"/>
    </location>
</feature>
<sequence length="450" mass="49148">MSADLLSAFMLEGVTPQDALGSLAQHAAVPLEDHVHSRPSTPTRRTAEHAQQLTEPSLSWKRSNTGDDILFDADEVALDDDFGDFETAGKPLIDGADVRSRRDASQLAQDGAVTASISPLVLDLLDTDDGIPEAASANKKVSRPQSASHGQSAIPSSNNDNTNATENDTWGAFQPWESQEPAAMNDLVLGPSQQPQVTEEEIVGDLTEEEWAPFDEEPCSDGTVPTGASTLPGSLPEETVRATSGQPRSLTVFDRPSNVPPPSSLLQLLPAVFQSIRKGNADITATKSESAARVLLAYRTASRIIAGRTLRWKRDSLLAQSMRIGQAGKSGGMKLVAVNKSETNKEEREVEDMIQDWSNYIHEFNSIISRAGLPPSRLRLSPQIPLKTSKHTNNSASSKQCAICGLRRTERLTDVDVDVEDLFGEFWVEHWGHRDCCDFWYSYKAMLAQR</sequence>
<evidence type="ECO:0000256" key="1">
    <source>
        <dbReference type="SAM" id="MobiDB-lite"/>
    </source>
</evidence>
<evidence type="ECO:0000313" key="2">
    <source>
        <dbReference type="EMBL" id="EXJ63682.1"/>
    </source>
</evidence>
<dbReference type="STRING" id="1182544.W9W6G0"/>
<reference evidence="2 3" key="1">
    <citation type="submission" date="2013-03" db="EMBL/GenBank/DDBJ databases">
        <title>The Genome Sequence of Cladophialophora yegresii CBS 114405.</title>
        <authorList>
            <consortium name="The Broad Institute Genomics Platform"/>
            <person name="Cuomo C."/>
            <person name="de Hoog S."/>
            <person name="Gorbushina A."/>
            <person name="Walker B."/>
            <person name="Young S.K."/>
            <person name="Zeng Q."/>
            <person name="Gargeya S."/>
            <person name="Fitzgerald M."/>
            <person name="Haas B."/>
            <person name="Abouelleil A."/>
            <person name="Allen A.W."/>
            <person name="Alvarado L."/>
            <person name="Arachchi H.M."/>
            <person name="Berlin A.M."/>
            <person name="Chapman S.B."/>
            <person name="Gainer-Dewar J."/>
            <person name="Goldberg J."/>
            <person name="Griggs A."/>
            <person name="Gujja S."/>
            <person name="Hansen M."/>
            <person name="Howarth C."/>
            <person name="Imamovic A."/>
            <person name="Ireland A."/>
            <person name="Larimer J."/>
            <person name="McCowan C."/>
            <person name="Murphy C."/>
            <person name="Pearson M."/>
            <person name="Poon T.W."/>
            <person name="Priest M."/>
            <person name="Roberts A."/>
            <person name="Saif S."/>
            <person name="Shea T."/>
            <person name="Sisk P."/>
            <person name="Sykes S."/>
            <person name="Wortman J."/>
            <person name="Nusbaum C."/>
            <person name="Birren B."/>
        </authorList>
    </citation>
    <scope>NUCLEOTIDE SEQUENCE [LARGE SCALE GENOMIC DNA]</scope>
    <source>
        <strain evidence="2 3">CBS 114405</strain>
    </source>
</reference>
<protein>
    <submittedName>
        <fullName evidence="2">Uncharacterized protein</fullName>
    </submittedName>
</protein>
<dbReference type="GeneID" id="19174634"/>
<dbReference type="Proteomes" id="UP000019473">
    <property type="component" value="Unassembled WGS sequence"/>
</dbReference>
<feature type="region of interest" description="Disordered" evidence="1">
    <location>
        <begin position="34"/>
        <end position="56"/>
    </location>
</feature>
<dbReference type="OrthoDB" id="5420391at2759"/>
<dbReference type="eggNOG" id="ENOG502SAHR">
    <property type="taxonomic scope" value="Eukaryota"/>
</dbReference>
<dbReference type="VEuPathDB" id="FungiDB:A1O7_00017"/>